<proteinExistence type="predicted"/>
<evidence type="ECO:0008006" key="5">
    <source>
        <dbReference type="Google" id="ProtNLM"/>
    </source>
</evidence>
<evidence type="ECO:0000256" key="2">
    <source>
        <dbReference type="SAM" id="Phobius"/>
    </source>
</evidence>
<protein>
    <recommendedName>
        <fullName evidence="5">DUF2946 domain-containing protein</fullName>
    </recommendedName>
</protein>
<gene>
    <name evidence="3" type="ORF">SAJA_13990</name>
</gene>
<sequence length="120" mass="12285">MRPFSWPIATWLIYGLAFCLACNALLWSAHDLTGPGHGQAIAGAFAERPAADGTQPAVTQASSSAPDVSATHCGHAELHHLGIVSPDAVLASAGKPAHVAYIAPSYTSVVPQPPITPPIA</sequence>
<evidence type="ECO:0000313" key="3">
    <source>
        <dbReference type="EMBL" id="ROO24398.1"/>
    </source>
</evidence>
<reference evidence="3 4" key="1">
    <citation type="submission" date="2013-10" db="EMBL/GenBank/DDBJ databases">
        <title>Salinisphaera japonica YTM-1 Genome Sequencing.</title>
        <authorList>
            <person name="Lai Q."/>
            <person name="Li C."/>
            <person name="Shao Z."/>
        </authorList>
    </citation>
    <scope>NUCLEOTIDE SEQUENCE [LARGE SCALE GENOMIC DNA]</scope>
    <source>
        <strain evidence="3 4">YTM-1</strain>
    </source>
</reference>
<feature type="region of interest" description="Disordered" evidence="1">
    <location>
        <begin position="51"/>
        <end position="70"/>
    </location>
</feature>
<dbReference type="OrthoDB" id="10016210at2"/>
<organism evidence="3 4">
    <name type="scientific">Salinisphaera japonica YTM-1</name>
    <dbReference type="NCBI Taxonomy" id="1209778"/>
    <lineage>
        <taxon>Bacteria</taxon>
        <taxon>Pseudomonadati</taxon>
        <taxon>Pseudomonadota</taxon>
        <taxon>Gammaproteobacteria</taxon>
        <taxon>Salinisphaerales</taxon>
        <taxon>Salinisphaeraceae</taxon>
        <taxon>Salinisphaera</taxon>
    </lineage>
</organism>
<feature type="compositionally biased region" description="Polar residues" evidence="1">
    <location>
        <begin position="56"/>
        <end position="66"/>
    </location>
</feature>
<keyword evidence="4" id="KW-1185">Reference proteome</keyword>
<dbReference type="AlphaFoldDB" id="A0A423PFN2"/>
<dbReference type="RefSeq" id="WP_123659245.1">
    <property type="nucleotide sequence ID" value="NZ_AYKG01000067.1"/>
</dbReference>
<dbReference type="Proteomes" id="UP000285310">
    <property type="component" value="Unassembled WGS sequence"/>
</dbReference>
<evidence type="ECO:0000256" key="1">
    <source>
        <dbReference type="SAM" id="MobiDB-lite"/>
    </source>
</evidence>
<keyword evidence="2" id="KW-0812">Transmembrane</keyword>
<name>A0A423PFN2_9GAMM</name>
<evidence type="ECO:0000313" key="4">
    <source>
        <dbReference type="Proteomes" id="UP000285310"/>
    </source>
</evidence>
<accession>A0A423PFN2</accession>
<dbReference type="EMBL" id="AYKG01000067">
    <property type="protein sequence ID" value="ROO24398.1"/>
    <property type="molecule type" value="Genomic_DNA"/>
</dbReference>
<comment type="caution">
    <text evidence="3">The sequence shown here is derived from an EMBL/GenBank/DDBJ whole genome shotgun (WGS) entry which is preliminary data.</text>
</comment>
<keyword evidence="2" id="KW-0472">Membrane</keyword>
<dbReference type="InParanoid" id="A0A423PFN2"/>
<keyword evidence="2" id="KW-1133">Transmembrane helix</keyword>
<feature type="transmembrane region" description="Helical" evidence="2">
    <location>
        <begin position="6"/>
        <end position="27"/>
    </location>
</feature>